<dbReference type="PANTHER" id="PTHR43818:SF5">
    <property type="entry name" value="OXIDOREDUCTASE FAMILY PROTEIN"/>
    <property type="match status" value="1"/>
</dbReference>
<dbReference type="InterPro" id="IPR050463">
    <property type="entry name" value="Gfo/Idh/MocA_oxidrdct_glycsds"/>
</dbReference>
<dbReference type="InterPro" id="IPR000683">
    <property type="entry name" value="Gfo/Idh/MocA-like_OxRdtase_N"/>
</dbReference>
<dbReference type="AlphaFoldDB" id="A0AAJ6BHB4"/>
<reference evidence="3" key="1">
    <citation type="submission" date="2023-03" db="EMBL/GenBank/DDBJ databases">
        <title>Andean soil-derived lignocellulolytic bacterial consortium as a source of novel taxa and putative plastic-active enzymes.</title>
        <authorList>
            <person name="Diaz-Garcia L."/>
            <person name="Chuvochina M."/>
            <person name="Feuerriegel G."/>
            <person name="Bunk B."/>
            <person name="Sproer C."/>
            <person name="Streit W.R."/>
            <person name="Rodriguez L.M."/>
            <person name="Overmann J."/>
            <person name="Jimenez D.J."/>
        </authorList>
    </citation>
    <scope>NUCLEOTIDE SEQUENCE</scope>
    <source>
        <strain evidence="3">MAG 7</strain>
    </source>
</reference>
<evidence type="ECO:0000313" key="3">
    <source>
        <dbReference type="EMBL" id="WEK35719.1"/>
    </source>
</evidence>
<name>A0AAJ6BHB4_9BACT</name>
<dbReference type="SUPFAM" id="SSF51735">
    <property type="entry name" value="NAD(P)-binding Rossmann-fold domains"/>
    <property type="match status" value="1"/>
</dbReference>
<dbReference type="InterPro" id="IPR036291">
    <property type="entry name" value="NAD(P)-bd_dom_sf"/>
</dbReference>
<dbReference type="GO" id="GO:0000166">
    <property type="term" value="F:nucleotide binding"/>
    <property type="evidence" value="ECO:0007669"/>
    <property type="project" value="InterPro"/>
</dbReference>
<dbReference type="Gene3D" id="3.40.50.720">
    <property type="entry name" value="NAD(P)-binding Rossmann-like Domain"/>
    <property type="match status" value="1"/>
</dbReference>
<dbReference type="EMBL" id="CP119311">
    <property type="protein sequence ID" value="WEK35719.1"/>
    <property type="molecule type" value="Genomic_DNA"/>
</dbReference>
<dbReference type="Proteomes" id="UP001220610">
    <property type="component" value="Chromosome"/>
</dbReference>
<proteinExistence type="predicted"/>
<dbReference type="SUPFAM" id="SSF55347">
    <property type="entry name" value="Glyceraldehyde-3-phosphate dehydrogenase-like, C-terminal domain"/>
    <property type="match status" value="1"/>
</dbReference>
<feature type="chain" id="PRO_5042532843" evidence="1">
    <location>
        <begin position="30"/>
        <end position="464"/>
    </location>
</feature>
<accession>A0AAJ6BHB4</accession>
<dbReference type="InterPro" id="IPR006311">
    <property type="entry name" value="TAT_signal"/>
</dbReference>
<sequence>MPGSSHRRKFLKQLSGSALLLSASPFATLANEEKMEERILHYEKPITANDTLRIACIGLGIMGHANLDTALKIPGVELAGVCDLYTGRLERAKELWGKDLFTTQDYRELLERKDIDAVIIATSDQWHARISIDALKKGKAVYCEKPMVHKISEGLPVIQARQQSGKTMQVGSQRVSSIVYAKARELYRAGEIGQLNCIEASFDRQSANGAWQYTMPTDGSPQTVDWDRYIAGMPKTPYDPKKFFWWRNYKEFGTGVAGDLFVHLLSGIHTITDSYGPDTIFSSGQLSYWKDGRNVPDVMTAVMNYPETPQHPAFQVMLRVNFISGNGGKSVTRFIGSEGVLEMGGNDFIINHSILPKAPGFGGWDAVTTYPQAMQETLKTQYEQRWSKADQQSQKKDPVKYAAPQGYSESADHWLNFVEGVRKGKAVTEGPEFGFRAAAPCLAANDSYFQQKVIKWDPEKMKLR</sequence>
<dbReference type="Gene3D" id="3.30.360.10">
    <property type="entry name" value="Dihydrodipicolinate Reductase, domain 2"/>
    <property type="match status" value="1"/>
</dbReference>
<evidence type="ECO:0000259" key="2">
    <source>
        <dbReference type="Pfam" id="PF01408"/>
    </source>
</evidence>
<gene>
    <name evidence="3" type="ORF">P0Y53_24805</name>
</gene>
<dbReference type="PANTHER" id="PTHR43818">
    <property type="entry name" value="BCDNA.GH03377"/>
    <property type="match status" value="1"/>
</dbReference>
<protein>
    <submittedName>
        <fullName evidence="3">Gfo/Idh/MocA family oxidoreductase</fullName>
    </submittedName>
</protein>
<evidence type="ECO:0000256" key="1">
    <source>
        <dbReference type="SAM" id="SignalP"/>
    </source>
</evidence>
<feature type="domain" description="Gfo/Idh/MocA-like oxidoreductase N-terminal" evidence="2">
    <location>
        <begin position="52"/>
        <end position="171"/>
    </location>
</feature>
<dbReference type="Pfam" id="PF01408">
    <property type="entry name" value="GFO_IDH_MocA"/>
    <property type="match status" value="1"/>
</dbReference>
<dbReference type="PROSITE" id="PS51318">
    <property type="entry name" value="TAT"/>
    <property type="match status" value="1"/>
</dbReference>
<feature type="signal peptide" evidence="1">
    <location>
        <begin position="1"/>
        <end position="29"/>
    </location>
</feature>
<organism evidence="3 4">
    <name type="scientific">Candidatus Pseudobacter hemicellulosilyticus</name>
    <dbReference type="NCBI Taxonomy" id="3121375"/>
    <lineage>
        <taxon>Bacteria</taxon>
        <taxon>Pseudomonadati</taxon>
        <taxon>Bacteroidota</taxon>
        <taxon>Chitinophagia</taxon>
        <taxon>Chitinophagales</taxon>
        <taxon>Chitinophagaceae</taxon>
        <taxon>Pseudobacter</taxon>
    </lineage>
</organism>
<evidence type="ECO:0000313" key="4">
    <source>
        <dbReference type="Proteomes" id="UP001220610"/>
    </source>
</evidence>
<keyword evidence="1" id="KW-0732">Signal</keyword>